<evidence type="ECO:0000256" key="1">
    <source>
        <dbReference type="ARBA" id="ARBA00012513"/>
    </source>
</evidence>
<evidence type="ECO:0000256" key="2">
    <source>
        <dbReference type="ARBA" id="ARBA00022553"/>
    </source>
</evidence>
<dbReference type="EMBL" id="DRNB01000013">
    <property type="protein sequence ID" value="HHJ63373.1"/>
    <property type="molecule type" value="Genomic_DNA"/>
</dbReference>
<keyword evidence="6" id="KW-0378">Hydrolase</keyword>
<evidence type="ECO:0000256" key="3">
    <source>
        <dbReference type="ARBA" id="ARBA00022679"/>
    </source>
</evidence>
<dbReference type="Proteomes" id="UP000885792">
    <property type="component" value="Unassembled WGS sequence"/>
</dbReference>
<sequence length="472" mass="53352">MKRIRTGDPGFDELTWGGIPELSTVFIAGPPGAGKTILANQIAFSIAEGGEKALIISTLSEPLTKMIRFMCGFSFFRAELIGKAIFFEDVSELVRRGDTEGILDLIEERVRELKPKVLIVDSVRSLLDAVTGGRDRKRDFIHRIAVRFPVWGTTALLVGEYLLDEIGREPEFSVADGIVYLFGTEEEELQKRFVQIIKLRGSPFLRGKQYFEIGPEGLRVFPRLRPKVESISYPLCEDRIPTGVEGLDALLGGGVRKFTTTLLTGPTGSGKTVMALSFAGAFLRKEREKGFVYFTFEESPEALRYYARRLGIELEGFIAEGRLEFRFISPVELDLDLLASRIVEGVRELDSECGVVLDSITSFRFSHRDDVRYREFLWSVANFFRFNRNTSFLILETEDPFRGTPVADDLRLSILSDNVILLRYYQRDGSVRRAVEVLKVRGEEHARDIHELEIVSGRGAVVGKRIEGRFLR</sequence>
<dbReference type="InterPro" id="IPR003593">
    <property type="entry name" value="AAA+_ATPase"/>
</dbReference>
<keyword evidence="4" id="KW-0677">Repeat</keyword>
<keyword evidence="2" id="KW-0597">Phosphoprotein</keyword>
<name>A0A7C5Q1N3_AQUAO</name>
<proteinExistence type="predicted"/>
<dbReference type="GO" id="GO:0005524">
    <property type="term" value="F:ATP binding"/>
    <property type="evidence" value="ECO:0007669"/>
    <property type="project" value="InterPro"/>
</dbReference>
<feature type="domain" description="KaiC" evidence="7">
    <location>
        <begin position="238"/>
        <end position="472"/>
    </location>
</feature>
<evidence type="ECO:0000256" key="4">
    <source>
        <dbReference type="ARBA" id="ARBA00022737"/>
    </source>
</evidence>
<dbReference type="GO" id="GO:0004674">
    <property type="term" value="F:protein serine/threonine kinase activity"/>
    <property type="evidence" value="ECO:0007669"/>
    <property type="project" value="UniProtKB-EC"/>
</dbReference>
<dbReference type="InterPro" id="IPR051347">
    <property type="entry name" value="Circadian_clock_KaiC-rel"/>
</dbReference>
<dbReference type="AlphaFoldDB" id="A0A7C5Q1N3"/>
<organism evidence="8">
    <name type="scientific">Aquifex aeolicus</name>
    <dbReference type="NCBI Taxonomy" id="63363"/>
    <lineage>
        <taxon>Bacteria</taxon>
        <taxon>Pseudomonadati</taxon>
        <taxon>Aquificota</taxon>
        <taxon>Aquificia</taxon>
        <taxon>Aquificales</taxon>
        <taxon>Aquificaceae</taxon>
        <taxon>Aquifex</taxon>
    </lineage>
</organism>
<evidence type="ECO:0000313" key="8">
    <source>
        <dbReference type="EMBL" id="HHJ63373.1"/>
    </source>
</evidence>
<dbReference type="Gene3D" id="3.40.50.300">
    <property type="entry name" value="P-loop containing nucleotide triphosphate hydrolases"/>
    <property type="match status" value="2"/>
</dbReference>
<reference evidence="8" key="1">
    <citation type="journal article" date="2020" name="mSystems">
        <title>Genome- and Community-Level Interaction Insights into Carbon Utilization and Element Cycling Functions of Hydrothermarchaeota in Hydrothermal Sediment.</title>
        <authorList>
            <person name="Zhou Z."/>
            <person name="Liu Y."/>
            <person name="Xu W."/>
            <person name="Pan J."/>
            <person name="Luo Z.H."/>
            <person name="Li M."/>
        </authorList>
    </citation>
    <scope>NUCLEOTIDE SEQUENCE [LARGE SCALE GENOMIC DNA]</scope>
    <source>
        <strain evidence="8">HyVt-501</strain>
    </source>
</reference>
<dbReference type="SMART" id="SM00382">
    <property type="entry name" value="AAA"/>
    <property type="match status" value="2"/>
</dbReference>
<gene>
    <name evidence="8" type="ORF">ENJ61_00540</name>
</gene>
<dbReference type="PIRSF" id="PIRSF039117">
    <property type="entry name" value="KaiC"/>
    <property type="match status" value="1"/>
</dbReference>
<evidence type="ECO:0000256" key="6">
    <source>
        <dbReference type="ARBA" id="ARBA00022801"/>
    </source>
</evidence>
<comment type="caution">
    <text evidence="8">The sequence shown here is derived from an EMBL/GenBank/DDBJ whole genome shotgun (WGS) entry which is preliminary data.</text>
</comment>
<feature type="domain" description="KaiC" evidence="7">
    <location>
        <begin position="2"/>
        <end position="234"/>
    </location>
</feature>
<evidence type="ECO:0000259" key="7">
    <source>
        <dbReference type="PROSITE" id="PS51146"/>
    </source>
</evidence>
<dbReference type="PROSITE" id="PS51146">
    <property type="entry name" value="KAIC"/>
    <property type="match status" value="2"/>
</dbReference>
<dbReference type="InterPro" id="IPR010624">
    <property type="entry name" value="KaiC_dom"/>
</dbReference>
<dbReference type="Pfam" id="PF06745">
    <property type="entry name" value="ATPase"/>
    <property type="match status" value="2"/>
</dbReference>
<dbReference type="InterPro" id="IPR027417">
    <property type="entry name" value="P-loop_NTPase"/>
</dbReference>
<dbReference type="SUPFAM" id="SSF52540">
    <property type="entry name" value="P-loop containing nucleoside triphosphate hydrolases"/>
    <property type="match status" value="2"/>
</dbReference>
<dbReference type="InterPro" id="IPR014774">
    <property type="entry name" value="KaiC-like_dom"/>
</dbReference>
<keyword evidence="5" id="KW-0418">Kinase</keyword>
<dbReference type="GO" id="GO:0016787">
    <property type="term" value="F:hydrolase activity"/>
    <property type="evidence" value="ECO:0007669"/>
    <property type="project" value="UniProtKB-KW"/>
</dbReference>
<protein>
    <recommendedName>
        <fullName evidence="1">non-specific serine/threonine protein kinase</fullName>
        <ecNumber evidence="1">2.7.11.1</ecNumber>
    </recommendedName>
</protein>
<evidence type="ECO:0000256" key="5">
    <source>
        <dbReference type="ARBA" id="ARBA00022777"/>
    </source>
</evidence>
<dbReference type="EC" id="2.7.11.1" evidence="1"/>
<accession>A0A7C5Q1N3</accession>
<dbReference type="PANTHER" id="PTHR42926:SF1">
    <property type="entry name" value="CIRCADIAN CLOCK OSCILLATOR PROTEIN KAIC 1"/>
    <property type="match status" value="1"/>
</dbReference>
<dbReference type="InterPro" id="IPR030665">
    <property type="entry name" value="KaiC"/>
</dbReference>
<dbReference type="PANTHER" id="PTHR42926">
    <property type="match status" value="1"/>
</dbReference>
<keyword evidence="3" id="KW-0808">Transferase</keyword>